<evidence type="ECO:0000313" key="2">
    <source>
        <dbReference type="Proteomes" id="UP001142648"/>
    </source>
</evidence>
<dbReference type="Pfam" id="PF13489">
    <property type="entry name" value="Methyltransf_23"/>
    <property type="match status" value="1"/>
</dbReference>
<evidence type="ECO:0000313" key="1">
    <source>
        <dbReference type="EMBL" id="MCT2557953.1"/>
    </source>
</evidence>
<dbReference type="GO" id="GO:0032259">
    <property type="term" value="P:methylation"/>
    <property type="evidence" value="ECO:0007669"/>
    <property type="project" value="UniProtKB-KW"/>
</dbReference>
<gene>
    <name evidence="1" type="ORF">N0B51_03045</name>
</gene>
<keyword evidence="1" id="KW-0489">Methyltransferase</keyword>
<dbReference type="Proteomes" id="UP001142648">
    <property type="component" value="Unassembled WGS sequence"/>
</dbReference>
<dbReference type="EMBL" id="JAOAMV010000001">
    <property type="protein sequence ID" value="MCT2557953.1"/>
    <property type="molecule type" value="Genomic_DNA"/>
</dbReference>
<dbReference type="InterPro" id="IPR029063">
    <property type="entry name" value="SAM-dependent_MTases_sf"/>
</dbReference>
<name>A0A9X2VZN7_9SPHN</name>
<keyword evidence="2" id="KW-1185">Reference proteome</keyword>
<dbReference type="GO" id="GO:0008168">
    <property type="term" value="F:methyltransferase activity"/>
    <property type="evidence" value="ECO:0007669"/>
    <property type="project" value="UniProtKB-KW"/>
</dbReference>
<accession>A0A9X2VZN7</accession>
<dbReference type="RefSeq" id="WP_259960702.1">
    <property type="nucleotide sequence ID" value="NZ_JAOAMV010000001.1"/>
</dbReference>
<dbReference type="AlphaFoldDB" id="A0A9X2VZN7"/>
<reference evidence="1" key="1">
    <citation type="submission" date="2022-09" db="EMBL/GenBank/DDBJ databases">
        <title>The genome sequence of Tsuneonella sp. YG55.</title>
        <authorList>
            <person name="Liu Y."/>
        </authorList>
    </citation>
    <scope>NUCLEOTIDE SEQUENCE</scope>
    <source>
        <strain evidence="1">YG55</strain>
    </source>
</reference>
<sequence length="256" mass="28852">MRAAASIKNLVRRVPGLNGLLKHFDFQSNLDAYIIEQLAALPAGGTILDAGCGSQRFRAHCAHLTYKAQDFGAFENEAKRTFVTPFLEGNEVSGYADEGYRYGKLDYVGDIWSIDERDAYFDAILCTEVLEHIPYPIEAVREFARLLKPGGTLILTAPSACLRHMDPFFFQTGLSDRWYETILPQAGFEIERLDQVGDYYAWMAYELGRSALTHSFLAKLALLPAFLFFNSRTPTETSRNSLCFAYRVVATRKSDL</sequence>
<organism evidence="1 2">
    <name type="scientific">Tsuneonella litorea</name>
    <dbReference type="NCBI Taxonomy" id="2976475"/>
    <lineage>
        <taxon>Bacteria</taxon>
        <taxon>Pseudomonadati</taxon>
        <taxon>Pseudomonadota</taxon>
        <taxon>Alphaproteobacteria</taxon>
        <taxon>Sphingomonadales</taxon>
        <taxon>Erythrobacteraceae</taxon>
        <taxon>Tsuneonella</taxon>
    </lineage>
</organism>
<keyword evidence="1" id="KW-0808">Transferase</keyword>
<protein>
    <submittedName>
        <fullName evidence="1">Class I SAM-dependent methyltransferase</fullName>
    </submittedName>
</protein>
<dbReference type="CDD" id="cd02440">
    <property type="entry name" value="AdoMet_MTases"/>
    <property type="match status" value="1"/>
</dbReference>
<comment type="caution">
    <text evidence="1">The sequence shown here is derived from an EMBL/GenBank/DDBJ whole genome shotgun (WGS) entry which is preliminary data.</text>
</comment>
<proteinExistence type="predicted"/>
<dbReference type="Gene3D" id="3.40.50.150">
    <property type="entry name" value="Vaccinia Virus protein VP39"/>
    <property type="match status" value="1"/>
</dbReference>
<dbReference type="SUPFAM" id="SSF53335">
    <property type="entry name" value="S-adenosyl-L-methionine-dependent methyltransferases"/>
    <property type="match status" value="1"/>
</dbReference>